<feature type="chain" id="PRO_5001826451" description="Lipoprotein" evidence="1">
    <location>
        <begin position="24"/>
        <end position="205"/>
    </location>
</feature>
<dbReference type="EMBL" id="AVCJ01000001">
    <property type="protein sequence ID" value="KFL37623.1"/>
    <property type="molecule type" value="Genomic_DNA"/>
</dbReference>
<dbReference type="PATRIC" id="fig|1121014.3.peg.38"/>
<dbReference type="RefSeq" id="WP_034219798.1">
    <property type="nucleotide sequence ID" value="NZ_AVCJ01000001.1"/>
</dbReference>
<reference evidence="3" key="1">
    <citation type="submission" date="2013-08" db="EMBL/GenBank/DDBJ databases">
        <title>Genome sequencing of Arenimonas donghaensis.</title>
        <authorList>
            <person name="Chen F."/>
            <person name="Wang G."/>
        </authorList>
    </citation>
    <scope>NUCLEOTIDE SEQUENCE [LARGE SCALE GENOMIC DNA]</scope>
    <source>
        <strain evidence="3">HO3-R19</strain>
    </source>
</reference>
<organism evidence="2 3">
    <name type="scientific">Arenimonas donghaensis DSM 18148 = HO3-R19</name>
    <dbReference type="NCBI Taxonomy" id="1121014"/>
    <lineage>
        <taxon>Bacteria</taxon>
        <taxon>Pseudomonadati</taxon>
        <taxon>Pseudomonadota</taxon>
        <taxon>Gammaproteobacteria</taxon>
        <taxon>Lysobacterales</taxon>
        <taxon>Lysobacteraceae</taxon>
        <taxon>Arenimonas</taxon>
    </lineage>
</organism>
<gene>
    <name evidence="2" type="ORF">N788_00195</name>
</gene>
<dbReference type="PROSITE" id="PS51257">
    <property type="entry name" value="PROKAR_LIPOPROTEIN"/>
    <property type="match status" value="1"/>
</dbReference>
<keyword evidence="3" id="KW-1185">Reference proteome</keyword>
<dbReference type="Proteomes" id="UP000029085">
    <property type="component" value="Unassembled WGS sequence"/>
</dbReference>
<protein>
    <recommendedName>
        <fullName evidence="4">Lipoprotein</fullName>
    </recommendedName>
</protein>
<proteinExistence type="predicted"/>
<dbReference type="STRING" id="1121014.N788_00195"/>
<evidence type="ECO:0008006" key="4">
    <source>
        <dbReference type="Google" id="ProtNLM"/>
    </source>
</evidence>
<sequence length="205" mass="20819">MPMNRLPTVLAFVLAGLSAALLACGSPGRAETPGVPPDPAGPIRTPIPVSPRSALVAALLCDVPDPLGVLRELAAGPEAAAADGMTVLSNGRDGLEERIEVRLSPSLALPIGNGNAQVRSVTLSFDPPVPGFGALVYAHVQGDAGAAIESLGLQPRTSHPAAIADWVRPAGKDAQDGAFADCPDMVGLHELAPGRYLLGCGWCNG</sequence>
<accession>A0A087ML70</accession>
<name>A0A087ML70_9GAMM</name>
<evidence type="ECO:0000256" key="1">
    <source>
        <dbReference type="SAM" id="SignalP"/>
    </source>
</evidence>
<keyword evidence="1" id="KW-0732">Signal</keyword>
<comment type="caution">
    <text evidence="2">The sequence shown here is derived from an EMBL/GenBank/DDBJ whole genome shotgun (WGS) entry which is preliminary data.</text>
</comment>
<evidence type="ECO:0000313" key="2">
    <source>
        <dbReference type="EMBL" id="KFL37623.1"/>
    </source>
</evidence>
<evidence type="ECO:0000313" key="3">
    <source>
        <dbReference type="Proteomes" id="UP000029085"/>
    </source>
</evidence>
<reference evidence="2 3" key="2">
    <citation type="journal article" date="2015" name="Stand. Genomic Sci.">
        <title>High quality draft genomic sequence of Arenimonas donghaensis DSM 18148(T).</title>
        <authorList>
            <person name="Chen F."/>
            <person name="Wang H."/>
            <person name="Cao Y."/>
            <person name="Li X."/>
            <person name="Wang G."/>
        </authorList>
    </citation>
    <scope>NUCLEOTIDE SEQUENCE [LARGE SCALE GENOMIC DNA]</scope>
    <source>
        <strain evidence="2 3">HO3-R19</strain>
    </source>
</reference>
<dbReference type="AlphaFoldDB" id="A0A087ML70"/>
<feature type="signal peptide" evidence="1">
    <location>
        <begin position="1"/>
        <end position="23"/>
    </location>
</feature>